<evidence type="ECO:0000313" key="2">
    <source>
        <dbReference type="EMBL" id="GIG19558.1"/>
    </source>
</evidence>
<dbReference type="PANTHER" id="PTHR40037">
    <property type="entry name" value="PHOSPHOESTERASE YJCG-RELATED"/>
    <property type="match status" value="1"/>
</dbReference>
<dbReference type="InterPro" id="IPR009097">
    <property type="entry name" value="Cyclic_Pdiesterase"/>
</dbReference>
<dbReference type="EMBL" id="BONK01000001">
    <property type="protein sequence ID" value="GIG19558.1"/>
    <property type="molecule type" value="Genomic_DNA"/>
</dbReference>
<keyword evidence="3" id="KW-1185">Reference proteome</keyword>
<evidence type="ECO:0000256" key="1">
    <source>
        <dbReference type="SAM" id="MobiDB-lite"/>
    </source>
</evidence>
<sequence length="207" mass="21939">MPERSGNQVRIGVAITVPEPYGSELQAARARFGDPWADFIPPHITLLPPTVVEHDAMPGIDAHLADVAAQHAPFVVRLRGTATFRPVSPVVFMQLVEGISGCEGLEADVRAGVLAQELRFPYHPHVTIAHEVPDAQLDMAFDGMADFDATFVVTHLHCYAHGDDGVWRPSRDFVLTGPEPDGTGTAAGTGADVGASRPADAGSVTST</sequence>
<proteinExistence type="predicted"/>
<gene>
    <name evidence="2" type="ORF">Cch01nite_02820</name>
</gene>
<protein>
    <submittedName>
        <fullName evidence="2">Phosphoesterase</fullName>
    </submittedName>
</protein>
<name>A0A919P0H2_9CELL</name>
<dbReference type="AlphaFoldDB" id="A0A919P0H2"/>
<dbReference type="PANTHER" id="PTHR40037:SF1">
    <property type="entry name" value="PHOSPHOESTERASE SAOUHSC_00951-RELATED"/>
    <property type="match status" value="1"/>
</dbReference>
<dbReference type="SUPFAM" id="SSF55144">
    <property type="entry name" value="LigT-like"/>
    <property type="match status" value="1"/>
</dbReference>
<reference evidence="2" key="1">
    <citation type="submission" date="2021-01" db="EMBL/GenBank/DDBJ databases">
        <title>Whole genome shotgun sequence of Cellulomonas chitinilytica NBRC 110799.</title>
        <authorList>
            <person name="Komaki H."/>
            <person name="Tamura T."/>
        </authorList>
    </citation>
    <scope>NUCLEOTIDE SEQUENCE</scope>
    <source>
        <strain evidence="2">NBRC 110799</strain>
    </source>
</reference>
<comment type="caution">
    <text evidence="2">The sequence shown here is derived from an EMBL/GenBank/DDBJ whole genome shotgun (WGS) entry which is preliminary data.</text>
</comment>
<dbReference type="Gene3D" id="3.90.1140.10">
    <property type="entry name" value="Cyclic phosphodiesterase"/>
    <property type="match status" value="1"/>
</dbReference>
<dbReference type="Pfam" id="PF13563">
    <property type="entry name" value="2_5_RNA_ligase2"/>
    <property type="match status" value="1"/>
</dbReference>
<accession>A0A919P0H2</accession>
<dbReference type="InterPro" id="IPR050580">
    <property type="entry name" value="2H_phosphoesterase_YjcG-like"/>
</dbReference>
<organism evidence="2 3">
    <name type="scientific">Cellulomonas chitinilytica</name>
    <dbReference type="NCBI Taxonomy" id="398759"/>
    <lineage>
        <taxon>Bacteria</taxon>
        <taxon>Bacillati</taxon>
        <taxon>Actinomycetota</taxon>
        <taxon>Actinomycetes</taxon>
        <taxon>Micrococcales</taxon>
        <taxon>Cellulomonadaceae</taxon>
        <taxon>Cellulomonas</taxon>
    </lineage>
</organism>
<dbReference type="Proteomes" id="UP000632740">
    <property type="component" value="Unassembled WGS sequence"/>
</dbReference>
<evidence type="ECO:0000313" key="3">
    <source>
        <dbReference type="Proteomes" id="UP000632740"/>
    </source>
</evidence>
<feature type="compositionally biased region" description="Low complexity" evidence="1">
    <location>
        <begin position="176"/>
        <end position="195"/>
    </location>
</feature>
<feature type="region of interest" description="Disordered" evidence="1">
    <location>
        <begin position="175"/>
        <end position="207"/>
    </location>
</feature>